<comment type="caution">
    <text evidence="2">The sequence shown here is derived from an EMBL/GenBank/DDBJ whole genome shotgun (WGS) entry which is preliminary data.</text>
</comment>
<dbReference type="GeneID" id="29980939"/>
<feature type="region of interest" description="Disordered" evidence="1">
    <location>
        <begin position="439"/>
        <end position="475"/>
    </location>
</feature>
<dbReference type="AlphaFoldDB" id="A0A2P4ZB68"/>
<keyword evidence="3" id="KW-1185">Reference proteome</keyword>
<evidence type="ECO:0000313" key="2">
    <source>
        <dbReference type="EMBL" id="PON21542.1"/>
    </source>
</evidence>
<evidence type="ECO:0000313" key="3">
    <source>
        <dbReference type="Proteomes" id="UP000054821"/>
    </source>
</evidence>
<feature type="compositionally biased region" description="Low complexity" evidence="1">
    <location>
        <begin position="306"/>
        <end position="315"/>
    </location>
</feature>
<dbReference type="EMBL" id="JPDN02000048">
    <property type="protein sequence ID" value="PON21542.1"/>
    <property type="molecule type" value="Genomic_DNA"/>
</dbReference>
<organism evidence="2 3">
    <name type="scientific">Trichoderma gamsii</name>
    <dbReference type="NCBI Taxonomy" id="398673"/>
    <lineage>
        <taxon>Eukaryota</taxon>
        <taxon>Fungi</taxon>
        <taxon>Dikarya</taxon>
        <taxon>Ascomycota</taxon>
        <taxon>Pezizomycotina</taxon>
        <taxon>Sordariomycetes</taxon>
        <taxon>Hypocreomycetidae</taxon>
        <taxon>Hypocreales</taxon>
        <taxon>Hypocreaceae</taxon>
        <taxon>Trichoderma</taxon>
    </lineage>
</organism>
<gene>
    <name evidence="2" type="ORF">TGAM01_v209573</name>
</gene>
<feature type="region of interest" description="Disordered" evidence="1">
    <location>
        <begin position="292"/>
        <end position="327"/>
    </location>
</feature>
<evidence type="ECO:0000256" key="1">
    <source>
        <dbReference type="SAM" id="MobiDB-lite"/>
    </source>
</evidence>
<proteinExistence type="predicted"/>
<dbReference type="RefSeq" id="XP_024404666.1">
    <property type="nucleotide sequence ID" value="XM_024550587.1"/>
</dbReference>
<name>A0A2P4ZB68_9HYPO</name>
<feature type="compositionally biased region" description="Basic residues" evidence="1">
    <location>
        <begin position="454"/>
        <end position="468"/>
    </location>
</feature>
<reference evidence="2 3" key="1">
    <citation type="journal article" date="2016" name="Genome Announc.">
        <title>Draft Whole-Genome Sequence of Trichoderma gamsii T6085, a Promising Biocontrol Agent of Fusarium Head Blight on Wheat.</title>
        <authorList>
            <person name="Baroncelli R."/>
            <person name="Zapparata A."/>
            <person name="Piaggeschi G."/>
            <person name="Sarrocco S."/>
            <person name="Vannacci G."/>
        </authorList>
    </citation>
    <scope>NUCLEOTIDE SEQUENCE [LARGE SCALE GENOMIC DNA]</scope>
    <source>
        <strain evidence="2 3">T6085</strain>
    </source>
</reference>
<accession>A0A2P4ZB68</accession>
<sequence>MAAESSTTLCPSLPEYACPPLGDEWSPLWLQRRHEDEDWNKVLAERMMRQRWRRIAAAVHDAWLVFKIGRPLTPPLRAPRFRWLISSDLVPRGYQDGQAPWRMLIRSYLKDLPGQLADGSTQQSVFSWRNYPRHVGRLHHRTKLDDAPPEITCGRRAVFSQQGNDFNQSLTGEWLVIVYIWATDSAWLEKTDVADLVSRDSVTGIRAWEWIDAVDAPTKLLHLFYTCQTRKSPEQDAIYAGLPYLEYNAVPMKRGDPVPARLAGLRRLMKGRARHLYCAAYEYDTCTSLDGQASTAETELPASEQPPTSFETSTPSPAPHHPVEHSGVVQSPEVGVGVLDEAAQGAIQLSIRRDPRSMLEYMTPGPAAEHVQGDAVPRVELKEALRRPLAVHGDRHLQGPAVAPREVKDDGMGARQGRLLLAARVASLCTVGTVQNATHAQGTEKCVEDPTRPPRQHPGRALRQHHGGHPGQGESAQTHLQVYWTNYPQLFDTTCDSDRFWVGVWPAYYKGELPTQDLRAQLNQLSADLNDHLNMAFFYLGGDNDVPTDNHVTLLTQDGSIPLHKALDSAPSGWSTTTISSADCAAQPDGMWIGAEFILCKLAVSAVGNEALVTNWQEMLARQR</sequence>
<protein>
    <submittedName>
        <fullName evidence="2">Uncharacterized protein</fullName>
    </submittedName>
</protein>
<dbReference type="Proteomes" id="UP000054821">
    <property type="component" value="Unassembled WGS sequence"/>
</dbReference>